<evidence type="ECO:0000313" key="2">
    <source>
        <dbReference type="EMBL" id="KKM66366.1"/>
    </source>
</evidence>
<feature type="non-terminal residue" evidence="2">
    <location>
        <position position="134"/>
    </location>
</feature>
<feature type="region of interest" description="Disordered" evidence="1">
    <location>
        <begin position="1"/>
        <end position="56"/>
    </location>
</feature>
<proteinExistence type="predicted"/>
<dbReference type="EMBL" id="LAZR01010548">
    <property type="protein sequence ID" value="KKM66366.1"/>
    <property type="molecule type" value="Genomic_DNA"/>
</dbReference>
<accession>A0A0F9JVA2</accession>
<gene>
    <name evidence="2" type="ORF">LCGC14_1481960</name>
</gene>
<dbReference type="AlphaFoldDB" id="A0A0F9JVA2"/>
<reference evidence="2" key="1">
    <citation type="journal article" date="2015" name="Nature">
        <title>Complex archaea that bridge the gap between prokaryotes and eukaryotes.</title>
        <authorList>
            <person name="Spang A."/>
            <person name="Saw J.H."/>
            <person name="Jorgensen S.L."/>
            <person name="Zaremba-Niedzwiedzka K."/>
            <person name="Martijn J."/>
            <person name="Lind A.E."/>
            <person name="van Eijk R."/>
            <person name="Schleper C."/>
            <person name="Guy L."/>
            <person name="Ettema T.J."/>
        </authorList>
    </citation>
    <scope>NUCLEOTIDE SEQUENCE</scope>
</reference>
<protein>
    <submittedName>
        <fullName evidence="2">Uncharacterized protein</fullName>
    </submittedName>
</protein>
<name>A0A0F9JVA2_9ZZZZ</name>
<sequence>MAMEQTGPARQLPPEEQQVVGTEFQDPLVPGAGLPLIGELDKRGAPLPSLPRAPMPPTAEVQEAVVQQTIFGAPVLAINRYTGTERDWVMLVRWDIRDGVTGDLHEVALISDNDPKTRYRIILASRDQNIPDKQ</sequence>
<organism evidence="2">
    <name type="scientific">marine sediment metagenome</name>
    <dbReference type="NCBI Taxonomy" id="412755"/>
    <lineage>
        <taxon>unclassified sequences</taxon>
        <taxon>metagenomes</taxon>
        <taxon>ecological metagenomes</taxon>
    </lineage>
</organism>
<evidence type="ECO:0000256" key="1">
    <source>
        <dbReference type="SAM" id="MobiDB-lite"/>
    </source>
</evidence>
<comment type="caution">
    <text evidence="2">The sequence shown here is derived from an EMBL/GenBank/DDBJ whole genome shotgun (WGS) entry which is preliminary data.</text>
</comment>